<feature type="domain" description="EF-hand" evidence="3">
    <location>
        <begin position="44"/>
        <end position="79"/>
    </location>
</feature>
<feature type="domain" description="EF-hand" evidence="3">
    <location>
        <begin position="175"/>
        <end position="210"/>
    </location>
</feature>
<dbReference type="PANTHER" id="PTHR23048">
    <property type="entry name" value="MYOSIN LIGHT CHAIN 1, 3"/>
    <property type="match status" value="1"/>
</dbReference>
<dbReference type="Proteomes" id="UP001217089">
    <property type="component" value="Unassembled WGS sequence"/>
</dbReference>
<proteinExistence type="predicted"/>
<dbReference type="PROSITE" id="PS00018">
    <property type="entry name" value="EF_HAND_1"/>
    <property type="match status" value="3"/>
</dbReference>
<dbReference type="InterPro" id="IPR002048">
    <property type="entry name" value="EF_hand_dom"/>
</dbReference>
<feature type="domain" description="EF-hand" evidence="3">
    <location>
        <begin position="82"/>
        <end position="117"/>
    </location>
</feature>
<comment type="caution">
    <text evidence="4">The sequence shown here is derived from an EMBL/GenBank/DDBJ whole genome shotgun (WGS) entry which is preliminary data.</text>
</comment>
<name>A0ABQ9G166_TEGGR</name>
<keyword evidence="1" id="KW-0677">Repeat</keyword>
<protein>
    <recommendedName>
        <fullName evidence="3">EF-hand domain-containing protein</fullName>
    </recommendedName>
</protein>
<keyword evidence="5" id="KW-1185">Reference proteome</keyword>
<feature type="domain" description="EF-hand" evidence="3">
    <location>
        <begin position="119"/>
        <end position="154"/>
    </location>
</feature>
<feature type="domain" description="EF-hand" evidence="3">
    <location>
        <begin position="213"/>
        <end position="248"/>
    </location>
</feature>
<dbReference type="Gene3D" id="1.10.238.10">
    <property type="entry name" value="EF-hand"/>
    <property type="match status" value="4"/>
</dbReference>
<dbReference type="InterPro" id="IPR011992">
    <property type="entry name" value="EF-hand-dom_pair"/>
</dbReference>
<evidence type="ECO:0000256" key="1">
    <source>
        <dbReference type="ARBA" id="ARBA00022737"/>
    </source>
</evidence>
<dbReference type="SUPFAM" id="SSF47473">
    <property type="entry name" value="EF-hand"/>
    <property type="match status" value="2"/>
</dbReference>
<sequence length="286" mass="33149">MDYQLSKEEKEEIQQTFRLIDSNGDGKLSIAEIKRSAQKLGCNPTTDDVKEMIKSVDTDGNAYVTYQEYEEMMRQQLMSLAYEKEVLMRAFKKFDKDGSGHIDAGELKHVLRNYGEDKLTEDEVREFFVDFDTNDDGKINIDVINKSFGEIDQNGDRRFNVYELKRAAQSLGCNPTTDDVKAMMKNADVNDDTYVTYEEYKEMMRQHIMTLAYEREVLMRAFQTFDKDGNGYIDKAELKHVLQTRGDDKLTEEETEELFQEFDTDENGKICIQGACIHKTLCADCF</sequence>
<evidence type="ECO:0000313" key="4">
    <source>
        <dbReference type="EMBL" id="KAJ8322151.1"/>
    </source>
</evidence>
<gene>
    <name evidence="4" type="ORF">KUTeg_000622</name>
</gene>
<evidence type="ECO:0000259" key="3">
    <source>
        <dbReference type="PROSITE" id="PS50222"/>
    </source>
</evidence>
<reference evidence="4 5" key="1">
    <citation type="submission" date="2022-12" db="EMBL/GenBank/DDBJ databases">
        <title>Chromosome-level genome of Tegillarca granosa.</title>
        <authorList>
            <person name="Kim J."/>
        </authorList>
    </citation>
    <scope>NUCLEOTIDE SEQUENCE [LARGE SCALE GENOMIC DNA]</scope>
    <source>
        <strain evidence="4">Teg-2019</strain>
        <tissue evidence="4">Adductor muscle</tissue>
    </source>
</reference>
<keyword evidence="2" id="KW-0106">Calcium</keyword>
<dbReference type="PROSITE" id="PS50222">
    <property type="entry name" value="EF_HAND_2"/>
    <property type="match status" value="6"/>
</dbReference>
<evidence type="ECO:0000313" key="5">
    <source>
        <dbReference type="Proteomes" id="UP001217089"/>
    </source>
</evidence>
<dbReference type="CDD" id="cd00051">
    <property type="entry name" value="EFh"/>
    <property type="match status" value="1"/>
</dbReference>
<dbReference type="SMART" id="SM00054">
    <property type="entry name" value="EFh"/>
    <property type="match status" value="7"/>
</dbReference>
<dbReference type="EMBL" id="JARBDR010000018">
    <property type="protein sequence ID" value="KAJ8322151.1"/>
    <property type="molecule type" value="Genomic_DNA"/>
</dbReference>
<dbReference type="PANTHER" id="PTHR23048:SF0">
    <property type="entry name" value="CALMODULIN LIKE 3"/>
    <property type="match status" value="1"/>
</dbReference>
<dbReference type="Pfam" id="PF13499">
    <property type="entry name" value="EF-hand_7"/>
    <property type="match status" value="4"/>
</dbReference>
<evidence type="ECO:0000256" key="2">
    <source>
        <dbReference type="ARBA" id="ARBA00022837"/>
    </source>
</evidence>
<feature type="domain" description="EF-hand" evidence="3">
    <location>
        <begin position="8"/>
        <end position="43"/>
    </location>
</feature>
<accession>A0ABQ9G166</accession>
<organism evidence="4 5">
    <name type="scientific">Tegillarca granosa</name>
    <name type="common">Malaysian cockle</name>
    <name type="synonym">Anadara granosa</name>
    <dbReference type="NCBI Taxonomy" id="220873"/>
    <lineage>
        <taxon>Eukaryota</taxon>
        <taxon>Metazoa</taxon>
        <taxon>Spiralia</taxon>
        <taxon>Lophotrochozoa</taxon>
        <taxon>Mollusca</taxon>
        <taxon>Bivalvia</taxon>
        <taxon>Autobranchia</taxon>
        <taxon>Pteriomorphia</taxon>
        <taxon>Arcoida</taxon>
        <taxon>Arcoidea</taxon>
        <taxon>Arcidae</taxon>
        <taxon>Tegillarca</taxon>
    </lineage>
</organism>
<dbReference type="InterPro" id="IPR050230">
    <property type="entry name" value="CALM/Myosin/TropC-like"/>
</dbReference>
<dbReference type="InterPro" id="IPR018247">
    <property type="entry name" value="EF_Hand_1_Ca_BS"/>
</dbReference>